<evidence type="ECO:0000256" key="3">
    <source>
        <dbReference type="ARBA" id="ARBA00012604"/>
    </source>
</evidence>
<comment type="cofactor">
    <cofactor evidence="1">
        <name>FMN</name>
        <dbReference type="ChEBI" id="CHEBI:58210"/>
    </cofactor>
</comment>
<evidence type="ECO:0000256" key="10">
    <source>
        <dbReference type="ARBA" id="ARBA00022982"/>
    </source>
</evidence>
<dbReference type="Pfam" id="PF00667">
    <property type="entry name" value="FAD_binding_1"/>
    <property type="match status" value="1"/>
</dbReference>
<dbReference type="InterPro" id="IPR017938">
    <property type="entry name" value="Riboflavin_synthase-like_b-brl"/>
</dbReference>
<feature type="domain" description="FAD-binding FR-type" evidence="17">
    <location>
        <begin position="169"/>
        <end position="382"/>
    </location>
</feature>
<evidence type="ECO:0000256" key="8">
    <source>
        <dbReference type="ARBA" id="ARBA00022827"/>
    </source>
</evidence>
<dbReference type="PANTHER" id="PTHR19384">
    <property type="entry name" value="NITRIC OXIDE SYNTHASE-RELATED"/>
    <property type="match status" value="1"/>
</dbReference>
<evidence type="ECO:0000259" key="17">
    <source>
        <dbReference type="PROSITE" id="PS51384"/>
    </source>
</evidence>
<evidence type="ECO:0000256" key="5">
    <source>
        <dbReference type="ARBA" id="ARBA00022630"/>
    </source>
</evidence>
<dbReference type="FunFam" id="3.40.50.80:FF:000001">
    <property type="entry name" value="NADPH--cytochrome P450 reductase 1"/>
    <property type="match status" value="1"/>
</dbReference>
<dbReference type="SUPFAM" id="SSF52343">
    <property type="entry name" value="Ferredoxin reductase-like, C-terminal NADP-linked domain"/>
    <property type="match status" value="1"/>
</dbReference>
<keyword evidence="14" id="KW-0198">Cysteine biosynthesis</keyword>
<dbReference type="SUPFAM" id="SSF63380">
    <property type="entry name" value="Riboflavin synthase domain-like"/>
    <property type="match status" value="1"/>
</dbReference>
<dbReference type="GO" id="GO:0005829">
    <property type="term" value="C:cytosol"/>
    <property type="evidence" value="ECO:0007669"/>
    <property type="project" value="TreeGrafter"/>
</dbReference>
<dbReference type="GO" id="GO:0010181">
    <property type="term" value="F:FMN binding"/>
    <property type="evidence" value="ECO:0007669"/>
    <property type="project" value="TreeGrafter"/>
</dbReference>
<dbReference type="Gene3D" id="1.20.990.10">
    <property type="entry name" value="NADPH-cytochrome p450 Reductase, Chain A, domain 3"/>
    <property type="match status" value="1"/>
</dbReference>
<keyword evidence="10" id="KW-0813">Transport</keyword>
<reference evidence="19 20" key="1">
    <citation type="submission" date="2014-09" db="EMBL/GenBank/DDBJ databases">
        <title>Genome sequencing of Methyloceanibacter caenitepidi Gela4.</title>
        <authorList>
            <person name="Takeuchi M."/>
            <person name="Susumu S."/>
            <person name="Kamagata Y."/>
            <person name="Oshima K."/>
            <person name="Hattori M."/>
            <person name="Iwasaki W."/>
        </authorList>
    </citation>
    <scope>NUCLEOTIDE SEQUENCE [LARGE SCALE GENOMIC DNA]</scope>
    <source>
        <strain evidence="19 20">Gela4</strain>
    </source>
</reference>
<evidence type="ECO:0000256" key="6">
    <source>
        <dbReference type="ARBA" id="ARBA00022643"/>
    </source>
</evidence>
<dbReference type="HOGENOM" id="CLU_001570_17_0_5"/>
<dbReference type="InterPro" id="IPR007202">
    <property type="entry name" value="4Fe-4S_dom"/>
</dbReference>
<evidence type="ECO:0000256" key="13">
    <source>
        <dbReference type="ARBA" id="ARBA00023014"/>
    </source>
</evidence>
<keyword evidence="12" id="KW-0408">Iron</keyword>
<dbReference type="GO" id="GO:0004783">
    <property type="term" value="F:sulfite reductase (NADPH) activity"/>
    <property type="evidence" value="ECO:0007669"/>
    <property type="project" value="UniProtKB-EC"/>
</dbReference>
<gene>
    <name evidence="19" type="ORF">GL4_2797</name>
</gene>
<dbReference type="InterPro" id="IPR001709">
    <property type="entry name" value="Flavoprot_Pyr_Nucl_cyt_Rdtase"/>
</dbReference>
<dbReference type="InterPro" id="IPR001433">
    <property type="entry name" value="OxRdtase_FAD/NAD-bd"/>
</dbReference>
<dbReference type="InterPro" id="IPR003097">
    <property type="entry name" value="CysJ-like_FAD-binding"/>
</dbReference>
<dbReference type="InterPro" id="IPR017927">
    <property type="entry name" value="FAD-bd_FR_type"/>
</dbReference>
<sequence>MTIQQPAPQTPLIPESAPFNEDQRAWLNGFFAGLMSLDPGVGVAPAGAVSLPGEDGDDGEAPWHDPAMPIDERMALAEGRPLNRRMMAAMAQQDCGQCGSSCEEYSNAIAEQAEPRLNLCVPGGKATARMLKSLVEEMGGGVIDPEEQAVKDAAKMPKSTDQRPGRSRENPVTAKFVMRARLNGEGSEKITNHIEIDLSESELDYEVGDSLGVYAANDPALVDAIIEAIGAPADFPVLDSTFRDVLINESSLSPAPDELFQLISYLTGGERRKKAQALAKGEDPDGDAEMLDVLEALQKFPGIHPDPEAFIEALEPLQPRLYSISSSPKAEPGKVSLTVDAVRYTLRDRKREGLASTYLDARIAPGDTLKVYVQKAHGFALPEDGATPIIMVGPGTGIAPFRAFLQERLATKADGGAWLFYGHQRSACDFFYKDELEGLQNAGALSRLSLAWSRDGGEKVYVQNKMREEGEELYAWLERGAHFYICGDAQRMAKDVEAALIDVIAEHGKRSPEDAKAYVESLRASGRYQTDVY</sequence>
<dbReference type="InterPro" id="IPR023173">
    <property type="entry name" value="NADPH_Cyt_P450_Rdtase_alpha"/>
</dbReference>
<keyword evidence="8" id="KW-0274">FAD</keyword>
<dbReference type="Proteomes" id="UP000031643">
    <property type="component" value="Chromosome"/>
</dbReference>
<dbReference type="PROSITE" id="PS51656">
    <property type="entry name" value="4FE4S"/>
    <property type="match status" value="1"/>
</dbReference>
<keyword evidence="14" id="KW-0028">Amino-acid biosynthesis</keyword>
<evidence type="ECO:0000256" key="9">
    <source>
        <dbReference type="ARBA" id="ARBA00022857"/>
    </source>
</evidence>
<evidence type="ECO:0000256" key="12">
    <source>
        <dbReference type="ARBA" id="ARBA00023004"/>
    </source>
</evidence>
<keyword evidence="6" id="KW-0288">FMN</keyword>
<evidence type="ECO:0000256" key="15">
    <source>
        <dbReference type="ARBA" id="ARBA00052219"/>
    </source>
</evidence>
<evidence type="ECO:0000256" key="14">
    <source>
        <dbReference type="ARBA" id="ARBA00023192"/>
    </source>
</evidence>
<keyword evidence="10" id="KW-0249">Electron transport</keyword>
<proteinExistence type="predicted"/>
<dbReference type="PANTHER" id="PTHR19384:SF128">
    <property type="entry name" value="NADPH OXIDOREDUCTASE A"/>
    <property type="match status" value="1"/>
</dbReference>
<evidence type="ECO:0000313" key="20">
    <source>
        <dbReference type="Proteomes" id="UP000031643"/>
    </source>
</evidence>
<dbReference type="Pfam" id="PF00175">
    <property type="entry name" value="NAD_binding_1"/>
    <property type="match status" value="1"/>
</dbReference>
<dbReference type="NCBIfam" id="NF004859">
    <property type="entry name" value="PRK06214.1"/>
    <property type="match status" value="1"/>
</dbReference>
<keyword evidence="20" id="KW-1185">Reference proteome</keyword>
<keyword evidence="13" id="KW-0411">Iron-sulfur</keyword>
<dbReference type="EC" id="1.8.1.2" evidence="3"/>
<keyword evidence="7" id="KW-0479">Metal-binding</keyword>
<dbReference type="GO" id="GO:0050660">
    <property type="term" value="F:flavin adenine dinucleotide binding"/>
    <property type="evidence" value="ECO:0007669"/>
    <property type="project" value="TreeGrafter"/>
</dbReference>
<accession>A0A0A8K5Z7</accession>
<dbReference type="GO" id="GO:0051539">
    <property type="term" value="F:4 iron, 4 sulfur cluster binding"/>
    <property type="evidence" value="ECO:0007669"/>
    <property type="project" value="UniProtKB-KW"/>
</dbReference>
<evidence type="ECO:0000256" key="2">
    <source>
        <dbReference type="ARBA" id="ARBA00001974"/>
    </source>
</evidence>
<keyword evidence="4" id="KW-0004">4Fe-4S</keyword>
<dbReference type="RefSeq" id="WP_045368295.1">
    <property type="nucleotide sequence ID" value="NZ_AP014648.1"/>
</dbReference>
<organism evidence="19 20">
    <name type="scientific">Methyloceanibacter caenitepidi</name>
    <dbReference type="NCBI Taxonomy" id="1384459"/>
    <lineage>
        <taxon>Bacteria</taxon>
        <taxon>Pseudomonadati</taxon>
        <taxon>Pseudomonadota</taxon>
        <taxon>Alphaproteobacteria</taxon>
        <taxon>Hyphomicrobiales</taxon>
        <taxon>Hyphomicrobiaceae</taxon>
        <taxon>Methyloceanibacter</taxon>
    </lineage>
</organism>
<dbReference type="Gene3D" id="3.40.50.80">
    <property type="entry name" value="Nucleotide-binding domain of ferredoxin-NADP reductase (FNR) module"/>
    <property type="match status" value="1"/>
</dbReference>
<feature type="region of interest" description="Disordered" evidence="16">
    <location>
        <begin position="146"/>
        <end position="169"/>
    </location>
</feature>
<keyword evidence="5" id="KW-0285">Flavoprotein</keyword>
<dbReference type="PRINTS" id="PR00371">
    <property type="entry name" value="FPNCR"/>
</dbReference>
<evidence type="ECO:0000259" key="18">
    <source>
        <dbReference type="PROSITE" id="PS51656"/>
    </source>
</evidence>
<dbReference type="STRING" id="1384459.GL4_2797"/>
<protein>
    <recommendedName>
        <fullName evidence="3">assimilatory sulfite reductase (NADPH)</fullName>
        <ecNumber evidence="3">1.8.1.2</ecNumber>
    </recommendedName>
</protein>
<dbReference type="GO" id="GO:0019344">
    <property type="term" value="P:cysteine biosynthetic process"/>
    <property type="evidence" value="ECO:0007669"/>
    <property type="project" value="UniProtKB-KW"/>
</dbReference>
<dbReference type="Gene3D" id="2.40.30.10">
    <property type="entry name" value="Translation factors"/>
    <property type="match status" value="1"/>
</dbReference>
<dbReference type="GO" id="GO:0046872">
    <property type="term" value="F:metal ion binding"/>
    <property type="evidence" value="ECO:0007669"/>
    <property type="project" value="UniProtKB-KW"/>
</dbReference>
<feature type="domain" description="4Fe-4S" evidence="18">
    <location>
        <begin position="78"/>
        <end position="137"/>
    </location>
</feature>
<dbReference type="InterPro" id="IPR039261">
    <property type="entry name" value="FNR_nucleotide-bd"/>
</dbReference>
<dbReference type="AlphaFoldDB" id="A0A0A8K5Z7"/>
<dbReference type="PROSITE" id="PS51384">
    <property type="entry name" value="FAD_FR"/>
    <property type="match status" value="1"/>
</dbReference>
<dbReference type="KEGG" id="mcg:GL4_2797"/>
<keyword evidence="11 19" id="KW-0560">Oxidoreductase</keyword>
<dbReference type="OrthoDB" id="9816402at2"/>
<comment type="catalytic activity">
    <reaction evidence="15">
        <text>hydrogen sulfide + 3 NADP(+) + 3 H2O = sulfite + 3 NADPH + 4 H(+)</text>
        <dbReference type="Rhea" id="RHEA:13801"/>
        <dbReference type="ChEBI" id="CHEBI:15377"/>
        <dbReference type="ChEBI" id="CHEBI:15378"/>
        <dbReference type="ChEBI" id="CHEBI:17359"/>
        <dbReference type="ChEBI" id="CHEBI:29919"/>
        <dbReference type="ChEBI" id="CHEBI:57783"/>
        <dbReference type="ChEBI" id="CHEBI:58349"/>
        <dbReference type="EC" id="1.8.1.2"/>
    </reaction>
</comment>
<dbReference type="EMBL" id="AP014648">
    <property type="protein sequence ID" value="BAQ18231.1"/>
    <property type="molecule type" value="Genomic_DNA"/>
</dbReference>
<evidence type="ECO:0000256" key="16">
    <source>
        <dbReference type="SAM" id="MobiDB-lite"/>
    </source>
</evidence>
<keyword evidence="9" id="KW-0521">NADP</keyword>
<evidence type="ECO:0000313" key="19">
    <source>
        <dbReference type="EMBL" id="BAQ18231.1"/>
    </source>
</evidence>
<evidence type="ECO:0000256" key="7">
    <source>
        <dbReference type="ARBA" id="ARBA00022723"/>
    </source>
</evidence>
<dbReference type="CDD" id="cd06199">
    <property type="entry name" value="SiR"/>
    <property type="match status" value="1"/>
</dbReference>
<comment type="cofactor">
    <cofactor evidence="2">
        <name>FAD</name>
        <dbReference type="ChEBI" id="CHEBI:57692"/>
    </cofactor>
</comment>
<evidence type="ECO:0000256" key="11">
    <source>
        <dbReference type="ARBA" id="ARBA00023002"/>
    </source>
</evidence>
<evidence type="ECO:0000256" key="4">
    <source>
        <dbReference type="ARBA" id="ARBA00022485"/>
    </source>
</evidence>
<name>A0A0A8K5Z7_9HYPH</name>
<evidence type="ECO:0000256" key="1">
    <source>
        <dbReference type="ARBA" id="ARBA00001917"/>
    </source>
</evidence>
<feature type="compositionally biased region" description="Basic and acidic residues" evidence="16">
    <location>
        <begin position="148"/>
        <end position="169"/>
    </location>
</feature>